<dbReference type="Proteomes" id="UP000501991">
    <property type="component" value="Chromosome"/>
</dbReference>
<dbReference type="InterPro" id="IPR054597">
    <property type="entry name" value="FeeM_cat"/>
</dbReference>
<dbReference type="InterPro" id="IPR016181">
    <property type="entry name" value="Acyl_CoA_acyltransferase"/>
</dbReference>
<evidence type="ECO:0000313" key="3">
    <source>
        <dbReference type="Proteomes" id="UP000501991"/>
    </source>
</evidence>
<organism evidence="2 3">
    <name type="scientific">Nitrogeniibacter mangrovi</name>
    <dbReference type="NCBI Taxonomy" id="2016596"/>
    <lineage>
        <taxon>Bacteria</taxon>
        <taxon>Pseudomonadati</taxon>
        <taxon>Pseudomonadota</taxon>
        <taxon>Betaproteobacteria</taxon>
        <taxon>Rhodocyclales</taxon>
        <taxon>Zoogloeaceae</taxon>
        <taxon>Nitrogeniibacter</taxon>
    </lineage>
</organism>
<name>A0A6C1B3V7_9RHOO</name>
<dbReference type="EMBL" id="CP048836">
    <property type="protein sequence ID" value="QID17679.1"/>
    <property type="molecule type" value="Genomic_DNA"/>
</dbReference>
<protein>
    <recommendedName>
        <fullName evidence="1">N-acyl amino acid synthase FeeM catalytic core domain-containing protein</fullName>
    </recommendedName>
</protein>
<sequence length="431" mass="49658">MNKTLLRITRTALRPLFDRLPVRWRFRAYSRALRCDTRLPDSIVFKLAETRDELEACFRLLHDAYVDAGFMEPDPSGLRATVYHALPTTSTLLCRQGERVVGTVSLIRESAMGFPMQRIFDLADIRKTGGNVAEVSALAIDRRFRSASGRILLPLLKFMYEYATRQFDTRHLVIAVNPRHIGFYEAIMCFRRLRQHTVAHYDFVNGAPAVGAHIDLHTALSAFRRRYNDMPPEKNLYRYFSSNDLPNTIWPHKRFFTTTDPVMTPALIDDFFNQRTQAFARLRLRELMLLHSIYDLPEYKSVLPPVPDDAPRSEMRRRTHRRFSVVCPGEFSTRQFGIRRNFEITVFECSASGFRARSAAKLPAGSTGTVIIELGEADWCVMLVTVLRLGSQDRHIALLRIDQDDLAWRKFVNALGKARTHGELEEATRFV</sequence>
<dbReference type="SUPFAM" id="SSF55729">
    <property type="entry name" value="Acyl-CoA N-acyltransferases (Nat)"/>
    <property type="match status" value="1"/>
</dbReference>
<keyword evidence="3" id="KW-1185">Reference proteome</keyword>
<proteinExistence type="predicted"/>
<dbReference type="AlphaFoldDB" id="A0A6C1B3V7"/>
<gene>
    <name evidence="2" type="ORF">G3580_08505</name>
</gene>
<dbReference type="KEGG" id="azq:G3580_08505"/>
<accession>A0A6C1B3V7</accession>
<dbReference type="Gene3D" id="3.40.630.30">
    <property type="match status" value="1"/>
</dbReference>
<evidence type="ECO:0000313" key="2">
    <source>
        <dbReference type="EMBL" id="QID17679.1"/>
    </source>
</evidence>
<dbReference type="Pfam" id="PF21926">
    <property type="entry name" value="FeeM"/>
    <property type="match status" value="1"/>
</dbReference>
<reference evidence="2 3" key="1">
    <citation type="submission" date="2020-02" db="EMBL/GenBank/DDBJ databases">
        <title>Nitrogenibacter mangrovi gen. nov., sp. nov. isolated from mangrove sediment, a denitrifying betaproteobacterium.</title>
        <authorList>
            <person name="Liao H."/>
            <person name="Tian Y."/>
        </authorList>
    </citation>
    <scope>NUCLEOTIDE SEQUENCE [LARGE SCALE GENOMIC DNA]</scope>
    <source>
        <strain evidence="2 3">M9-3-2</strain>
    </source>
</reference>
<feature type="domain" description="N-acyl amino acid synthase FeeM catalytic core" evidence="1">
    <location>
        <begin position="56"/>
        <end position="215"/>
    </location>
</feature>
<dbReference type="RefSeq" id="WP_173764843.1">
    <property type="nucleotide sequence ID" value="NZ_CP048836.1"/>
</dbReference>
<evidence type="ECO:0000259" key="1">
    <source>
        <dbReference type="Pfam" id="PF21926"/>
    </source>
</evidence>